<feature type="signal peptide" evidence="1">
    <location>
        <begin position="1"/>
        <end position="25"/>
    </location>
</feature>
<dbReference type="RefSeq" id="WP_141295444.1">
    <property type="nucleotide sequence ID" value="NZ_BJMN01000012.1"/>
</dbReference>
<accession>A0A4Y3RFF9</accession>
<name>A0A4Y3RFF9_9ACTN</name>
<dbReference type="GeneID" id="95691841"/>
<dbReference type="EMBL" id="BJMN01000012">
    <property type="protein sequence ID" value="GEB56395.1"/>
    <property type="molecule type" value="Genomic_DNA"/>
</dbReference>
<evidence type="ECO:0000313" key="2">
    <source>
        <dbReference type="EMBL" id="GEB56395.1"/>
    </source>
</evidence>
<organism evidence="2 3">
    <name type="scientific">Streptomyces gardneri</name>
    <dbReference type="NCBI Taxonomy" id="66892"/>
    <lineage>
        <taxon>Bacteria</taxon>
        <taxon>Bacillati</taxon>
        <taxon>Actinomycetota</taxon>
        <taxon>Actinomycetes</taxon>
        <taxon>Kitasatosporales</taxon>
        <taxon>Streptomycetaceae</taxon>
        <taxon>Streptomyces</taxon>
    </lineage>
</organism>
<proteinExistence type="predicted"/>
<reference evidence="2 3" key="1">
    <citation type="submission" date="2019-06" db="EMBL/GenBank/DDBJ databases">
        <title>Whole genome shotgun sequence of Streptomyces gardneri NBRC 12865.</title>
        <authorList>
            <person name="Hosoyama A."/>
            <person name="Uohara A."/>
            <person name="Ohji S."/>
            <person name="Ichikawa N."/>
        </authorList>
    </citation>
    <scope>NUCLEOTIDE SEQUENCE [LARGE SCALE GENOMIC DNA]</scope>
    <source>
        <strain evidence="2 3">NBRC 12865</strain>
    </source>
</reference>
<evidence type="ECO:0000313" key="3">
    <source>
        <dbReference type="Proteomes" id="UP000315226"/>
    </source>
</evidence>
<keyword evidence="3" id="KW-1185">Reference proteome</keyword>
<keyword evidence="1" id="KW-0732">Signal</keyword>
<dbReference type="Proteomes" id="UP000315226">
    <property type="component" value="Unassembled WGS sequence"/>
</dbReference>
<sequence length="158" mass="17069">MIRRTVAALTGALAVFALSTSPASATGEYWNPNHRSTGNANSSKCHVPGTWGSMPMCLFWHHTGTQAVWAQEGSWSDLAGERFRAGTGTGSGDLVKNNATAMEVQYRQGRGGTVWFNSGYKGNWDWARDGEGGPLYYTWNENAATMVGTGIAWGNIYP</sequence>
<dbReference type="OrthoDB" id="2677885at2"/>
<protein>
    <submittedName>
        <fullName evidence="2">Uncharacterized protein</fullName>
    </submittedName>
</protein>
<evidence type="ECO:0000256" key="1">
    <source>
        <dbReference type="SAM" id="SignalP"/>
    </source>
</evidence>
<comment type="caution">
    <text evidence="2">The sequence shown here is derived from an EMBL/GenBank/DDBJ whole genome shotgun (WGS) entry which is preliminary data.</text>
</comment>
<dbReference type="AlphaFoldDB" id="A0A4Y3RFF9"/>
<feature type="chain" id="PRO_5021409965" evidence="1">
    <location>
        <begin position="26"/>
        <end position="158"/>
    </location>
</feature>
<gene>
    <name evidence="2" type="ORF">SGA01_20000</name>
</gene>